<dbReference type="EMBL" id="MEUF01000023">
    <property type="protein sequence ID" value="OGC35655.1"/>
    <property type="molecule type" value="Genomic_DNA"/>
</dbReference>
<dbReference type="PANTHER" id="PTHR11562:SF17">
    <property type="entry name" value="RE54080P-RELATED"/>
    <property type="match status" value="1"/>
</dbReference>
<dbReference type="InterPro" id="IPR002524">
    <property type="entry name" value="Cation_efflux"/>
</dbReference>
<dbReference type="InterPro" id="IPR058533">
    <property type="entry name" value="Cation_efflux_TM"/>
</dbReference>
<reference evidence="11 12" key="1">
    <citation type="journal article" date="2016" name="Nat. Commun.">
        <title>Thousands of microbial genomes shed light on interconnected biogeochemical processes in an aquifer system.</title>
        <authorList>
            <person name="Anantharaman K."/>
            <person name="Brown C.T."/>
            <person name="Hug L.A."/>
            <person name="Sharon I."/>
            <person name="Castelle C.J."/>
            <person name="Probst A.J."/>
            <person name="Thomas B.C."/>
            <person name="Singh A."/>
            <person name="Wilkins M.J."/>
            <person name="Karaoz U."/>
            <person name="Brodie E.L."/>
            <person name="Williams K.H."/>
            <person name="Hubbard S.S."/>
            <person name="Banfield J.F."/>
        </authorList>
    </citation>
    <scope>NUCLEOTIDE SEQUENCE [LARGE SCALE GENOMIC DNA]</scope>
</reference>
<accession>A0A1F4TSF9</accession>
<keyword evidence="4 8" id="KW-0812">Transmembrane</keyword>
<feature type="transmembrane region" description="Helical" evidence="8">
    <location>
        <begin position="40"/>
        <end position="62"/>
    </location>
</feature>
<feature type="transmembrane region" description="Helical" evidence="8">
    <location>
        <begin position="7"/>
        <end position="28"/>
    </location>
</feature>
<organism evidence="11 12">
    <name type="scientific">candidate division WOR-1 bacterium RIFOXYB2_FULL_48_7</name>
    <dbReference type="NCBI Taxonomy" id="1802583"/>
    <lineage>
        <taxon>Bacteria</taxon>
        <taxon>Bacillati</taxon>
        <taxon>Saganbacteria</taxon>
    </lineage>
</organism>
<feature type="domain" description="Cation efflux protein transmembrane" evidence="9">
    <location>
        <begin position="7"/>
        <end position="198"/>
    </location>
</feature>
<sequence>MNHRQQLIIAIVISIGILAAEVLGGWLSNSLALLSDAGHVLTDLMSLILALLAASFAGLPANKKNTYGFYRLEILSALINGSLLIIIAVVIMYQAMQRLFVPQTVESQLMLAIAVVGLLGNLLAAYLLSRGSHDNLNIKGAFLHILSDAAASCAVILGGIIIYFFHWYYIDPLLGIVIALLILRGALDLVQESATVLLEASPANIKTYEVVKDIKSIEGVKNIHDLHIWTIASGINAISAHILIADEYLKEASKVLARVNQLLREKYSITHATFQTECSSCPEGLICQITPAEPERHHHH</sequence>
<dbReference type="GO" id="GO:0005385">
    <property type="term" value="F:zinc ion transmembrane transporter activity"/>
    <property type="evidence" value="ECO:0007669"/>
    <property type="project" value="TreeGrafter"/>
</dbReference>
<dbReference type="AlphaFoldDB" id="A0A1F4TSF9"/>
<evidence type="ECO:0000256" key="2">
    <source>
        <dbReference type="ARBA" id="ARBA00008873"/>
    </source>
</evidence>
<dbReference type="Proteomes" id="UP000178951">
    <property type="component" value="Unassembled WGS sequence"/>
</dbReference>
<proteinExistence type="inferred from homology"/>
<evidence type="ECO:0000259" key="10">
    <source>
        <dbReference type="Pfam" id="PF16916"/>
    </source>
</evidence>
<keyword evidence="6" id="KW-0406">Ion transport</keyword>
<evidence type="ECO:0000256" key="7">
    <source>
        <dbReference type="ARBA" id="ARBA00023136"/>
    </source>
</evidence>
<comment type="similarity">
    <text evidence="2">Belongs to the cation diffusion facilitator (CDF) transporter (TC 2.A.4) family. SLC30A subfamily.</text>
</comment>
<dbReference type="Pfam" id="PF16916">
    <property type="entry name" value="ZT_dimer"/>
    <property type="match status" value="1"/>
</dbReference>
<keyword evidence="7 8" id="KW-0472">Membrane</keyword>
<dbReference type="Gene3D" id="1.20.1510.10">
    <property type="entry name" value="Cation efflux protein transmembrane domain"/>
    <property type="match status" value="1"/>
</dbReference>
<evidence type="ECO:0000256" key="5">
    <source>
        <dbReference type="ARBA" id="ARBA00022989"/>
    </source>
</evidence>
<name>A0A1F4TSF9_UNCSA</name>
<keyword evidence="3" id="KW-0813">Transport</keyword>
<evidence type="ECO:0000259" key="9">
    <source>
        <dbReference type="Pfam" id="PF01545"/>
    </source>
</evidence>
<dbReference type="Pfam" id="PF01545">
    <property type="entry name" value="Cation_efflux"/>
    <property type="match status" value="1"/>
</dbReference>
<evidence type="ECO:0000313" key="12">
    <source>
        <dbReference type="Proteomes" id="UP000178951"/>
    </source>
</evidence>
<evidence type="ECO:0000256" key="1">
    <source>
        <dbReference type="ARBA" id="ARBA00004141"/>
    </source>
</evidence>
<evidence type="ECO:0000256" key="3">
    <source>
        <dbReference type="ARBA" id="ARBA00022448"/>
    </source>
</evidence>
<feature type="transmembrane region" description="Helical" evidence="8">
    <location>
        <begin position="108"/>
        <end position="129"/>
    </location>
</feature>
<dbReference type="InterPro" id="IPR027469">
    <property type="entry name" value="Cation_efflux_TMD_sf"/>
</dbReference>
<dbReference type="PANTHER" id="PTHR11562">
    <property type="entry name" value="CATION EFFLUX PROTEIN/ ZINC TRANSPORTER"/>
    <property type="match status" value="1"/>
</dbReference>
<feature type="transmembrane region" description="Helical" evidence="8">
    <location>
        <begin position="141"/>
        <end position="166"/>
    </location>
</feature>
<dbReference type="SUPFAM" id="SSF160240">
    <property type="entry name" value="Cation efflux protein cytoplasmic domain-like"/>
    <property type="match status" value="1"/>
</dbReference>
<comment type="caution">
    <text evidence="11">The sequence shown here is derived from an EMBL/GenBank/DDBJ whole genome shotgun (WGS) entry which is preliminary data.</text>
</comment>
<feature type="transmembrane region" description="Helical" evidence="8">
    <location>
        <begin position="172"/>
        <end position="190"/>
    </location>
</feature>
<dbReference type="InterPro" id="IPR027470">
    <property type="entry name" value="Cation_efflux_CTD"/>
</dbReference>
<evidence type="ECO:0008006" key="13">
    <source>
        <dbReference type="Google" id="ProtNLM"/>
    </source>
</evidence>
<feature type="transmembrane region" description="Helical" evidence="8">
    <location>
        <begin position="74"/>
        <end position="96"/>
    </location>
</feature>
<dbReference type="InterPro" id="IPR036837">
    <property type="entry name" value="Cation_efflux_CTD_sf"/>
</dbReference>
<dbReference type="NCBIfam" id="TIGR01297">
    <property type="entry name" value="CDF"/>
    <property type="match status" value="1"/>
</dbReference>
<comment type="subcellular location">
    <subcellularLocation>
        <location evidence="1">Membrane</location>
        <topology evidence="1">Multi-pass membrane protein</topology>
    </subcellularLocation>
</comment>
<evidence type="ECO:0000256" key="6">
    <source>
        <dbReference type="ARBA" id="ARBA00023065"/>
    </source>
</evidence>
<feature type="domain" description="Cation efflux protein cytoplasmic" evidence="10">
    <location>
        <begin position="206"/>
        <end position="277"/>
    </location>
</feature>
<gene>
    <name evidence="11" type="ORF">A2311_03600</name>
</gene>
<evidence type="ECO:0000313" key="11">
    <source>
        <dbReference type="EMBL" id="OGC35655.1"/>
    </source>
</evidence>
<dbReference type="STRING" id="1802583.A2311_03600"/>
<dbReference type="SUPFAM" id="SSF161111">
    <property type="entry name" value="Cation efflux protein transmembrane domain-like"/>
    <property type="match status" value="1"/>
</dbReference>
<dbReference type="InterPro" id="IPR050681">
    <property type="entry name" value="CDF/SLC30A"/>
</dbReference>
<dbReference type="GO" id="GO:0005886">
    <property type="term" value="C:plasma membrane"/>
    <property type="evidence" value="ECO:0007669"/>
    <property type="project" value="TreeGrafter"/>
</dbReference>
<evidence type="ECO:0000256" key="4">
    <source>
        <dbReference type="ARBA" id="ARBA00022692"/>
    </source>
</evidence>
<evidence type="ECO:0000256" key="8">
    <source>
        <dbReference type="SAM" id="Phobius"/>
    </source>
</evidence>
<keyword evidence="5 8" id="KW-1133">Transmembrane helix</keyword>
<protein>
    <recommendedName>
        <fullName evidence="13">Cation transporter</fullName>
    </recommendedName>
</protein>